<dbReference type="Pfam" id="PF05860">
    <property type="entry name" value="TPS"/>
    <property type="match status" value="1"/>
</dbReference>
<evidence type="ECO:0000313" key="4">
    <source>
        <dbReference type="Proteomes" id="UP000753908"/>
    </source>
</evidence>
<dbReference type="EMBL" id="JAHHIF010000024">
    <property type="protein sequence ID" value="MBW4546329.1"/>
    <property type="molecule type" value="Genomic_DNA"/>
</dbReference>
<evidence type="ECO:0000259" key="2">
    <source>
        <dbReference type="SMART" id="SM00912"/>
    </source>
</evidence>
<sequence>MTAYLLRNWQLGVVGFLTISGVLTSGADHTLAQITPDATLGAEGSVVTPSVDVGGQTADRIEGGATRGINLFHSFDQFNVENGQRVYLTNPIGIENILTRVTGTNPSNILGTLGVTGGNANLFLINPNGIIFGANASLDVGGSFTATTANAIGLGETGLFSASSPATSNLLTVRPSALFFNAVAAGEIVNQSLAQSLSGQTNSLGGSVGLQVPTGQTLALIGGNVAIEGGNLTAAGGRIELGSVAGVGEVSLSEIGNRWLFGYNNIDSFGNIRLEGGAFVDASGEGGGDVQLQGAQLEMTQGSLIYADTLGSGDGGEILVRTTETVALSDGSRIIADVLGSGTGGDLTIATGRLLVRDGAVVSTGTRSTGEGGTLSVTASDTVEVIGRTADGRLGSGLYAQTSGEGDAGDLTIATGRLLVRDGAQVSASTRSTGEGGTLSVTASDTVEVIGESADGRVASGLYAQTEGEGDAGDLTIATGRLLVRDGAQVSTGTRSTRKGATLSVTASDSVEVIGRSADGQFPSGLFTQTQGEGDAGNLTIATGRLLVRDGAVVSTGTRSTGKGGTLSVTASDIVELIGTSADSRFPSALSANTLGEGDAGDLTIATGRLLVRDGAQVSAGTLSTGKGGTLSVTASDTIELIGNSADGRVPSGLFTQTQGEGDAGNLTIATGRLLVRDGAQVSTGTSSTGKGGTLSVTASDTIEVIGRSADGGFPSRLTALTTGAGNAGDLIITTEQLTIRDGAEVNVNSTGTGIAGVLQVEADTIRLDNQGKIRADTSGGGGDINLSTDDLILRRGSSVSTNARGSNITGGNITINTDNLVVVPQEDSDISANAENSFGGRVIVNAQGIFGTEFRLQDTPLSDITASSELGAQFNGLVELNTPDLDPSRGLANLPIEVVDASNQIDQTCAVGRGEAGKNEFIIIGRGGLPSNPYEMLSPDDVWEDVRPPSGFSRRRNSQPDAARIVTPQPTTSNPKQQLVEAQGWGINDKGQVVLTATASTTTLHNSGIGSATCPSI</sequence>
<reference evidence="3" key="1">
    <citation type="submission" date="2021-05" db="EMBL/GenBank/DDBJ databases">
        <authorList>
            <person name="Pietrasiak N."/>
            <person name="Ward R."/>
            <person name="Stajich J.E."/>
            <person name="Kurbessoian T."/>
        </authorList>
    </citation>
    <scope>NUCLEOTIDE SEQUENCE</scope>
    <source>
        <strain evidence="3">CPER-KK1</strain>
    </source>
</reference>
<dbReference type="InterPro" id="IPR012334">
    <property type="entry name" value="Pectin_lyas_fold"/>
</dbReference>
<proteinExistence type="predicted"/>
<reference evidence="3" key="2">
    <citation type="journal article" date="2022" name="Microbiol. Resour. Announc.">
        <title>Metagenome Sequencing to Explore Phylogenomics of Terrestrial Cyanobacteria.</title>
        <authorList>
            <person name="Ward R.D."/>
            <person name="Stajich J.E."/>
            <person name="Johansen J.R."/>
            <person name="Huntemann M."/>
            <person name="Clum A."/>
            <person name="Foster B."/>
            <person name="Foster B."/>
            <person name="Roux S."/>
            <person name="Palaniappan K."/>
            <person name="Varghese N."/>
            <person name="Mukherjee S."/>
            <person name="Reddy T.B.K."/>
            <person name="Daum C."/>
            <person name="Copeland A."/>
            <person name="Chen I.A."/>
            <person name="Ivanova N.N."/>
            <person name="Kyrpides N.C."/>
            <person name="Shapiro N."/>
            <person name="Eloe-Fadrosh E.A."/>
            <person name="Pietrasiak N."/>
        </authorList>
    </citation>
    <scope>NUCLEOTIDE SEQUENCE</scope>
    <source>
        <strain evidence="3">CPER-KK1</strain>
    </source>
</reference>
<dbReference type="InterPro" id="IPR011050">
    <property type="entry name" value="Pectin_lyase_fold/virulence"/>
</dbReference>
<evidence type="ECO:0000313" key="3">
    <source>
        <dbReference type="EMBL" id="MBW4546329.1"/>
    </source>
</evidence>
<dbReference type="SUPFAM" id="SSF51126">
    <property type="entry name" value="Pectin lyase-like"/>
    <property type="match status" value="4"/>
</dbReference>
<dbReference type="InterPro" id="IPR008638">
    <property type="entry name" value="FhaB/CdiA-like_TPS"/>
</dbReference>
<organism evidence="3 4">
    <name type="scientific">Symplocastrum torsivum CPER-KK1</name>
    <dbReference type="NCBI Taxonomy" id="450513"/>
    <lineage>
        <taxon>Bacteria</taxon>
        <taxon>Bacillati</taxon>
        <taxon>Cyanobacteriota</taxon>
        <taxon>Cyanophyceae</taxon>
        <taxon>Oscillatoriophycideae</taxon>
        <taxon>Oscillatoriales</taxon>
        <taxon>Microcoleaceae</taxon>
        <taxon>Symplocastrum</taxon>
    </lineage>
</organism>
<feature type="region of interest" description="Disordered" evidence="1">
    <location>
        <begin position="951"/>
        <end position="977"/>
    </location>
</feature>
<dbReference type="NCBIfam" id="TIGR01901">
    <property type="entry name" value="adhes_NPXG"/>
    <property type="match status" value="1"/>
</dbReference>
<dbReference type="Proteomes" id="UP000753908">
    <property type="component" value="Unassembled WGS sequence"/>
</dbReference>
<feature type="domain" description="Filamentous haemagglutinin FhaB/tRNA nuclease CdiA-like TPS" evidence="2">
    <location>
        <begin position="41"/>
        <end position="155"/>
    </location>
</feature>
<protein>
    <submittedName>
        <fullName evidence="3">Filamentous hemagglutinin N-terminal domain-containing protein</fullName>
    </submittedName>
</protein>
<comment type="caution">
    <text evidence="3">The sequence shown here is derived from an EMBL/GenBank/DDBJ whole genome shotgun (WGS) entry which is preliminary data.</text>
</comment>
<dbReference type="Gene3D" id="2.160.20.10">
    <property type="entry name" value="Single-stranded right-handed beta-helix, Pectin lyase-like"/>
    <property type="match status" value="3"/>
</dbReference>
<accession>A0A951UB03</accession>
<gene>
    <name evidence="3" type="ORF">KME25_18065</name>
</gene>
<evidence type="ECO:0000256" key="1">
    <source>
        <dbReference type="SAM" id="MobiDB-lite"/>
    </source>
</evidence>
<dbReference type="AlphaFoldDB" id="A0A951UB03"/>
<dbReference type="SMART" id="SM00912">
    <property type="entry name" value="Haemagg_act"/>
    <property type="match status" value="1"/>
</dbReference>
<name>A0A951UB03_9CYAN</name>